<feature type="transmembrane region" description="Helical" evidence="4">
    <location>
        <begin position="290"/>
        <end position="311"/>
    </location>
</feature>
<dbReference type="InterPro" id="IPR050327">
    <property type="entry name" value="Proton-linked_MCT"/>
</dbReference>
<evidence type="ECO:0000256" key="1">
    <source>
        <dbReference type="ARBA" id="ARBA00004141"/>
    </source>
</evidence>
<comment type="subcellular location">
    <subcellularLocation>
        <location evidence="1">Membrane</location>
        <topology evidence="1">Multi-pass membrane protein</topology>
    </subcellularLocation>
</comment>
<dbReference type="GO" id="GO:0016020">
    <property type="term" value="C:membrane"/>
    <property type="evidence" value="ECO:0007669"/>
    <property type="project" value="UniProtKB-SubCell"/>
</dbReference>
<feature type="transmembrane region" description="Helical" evidence="4">
    <location>
        <begin position="42"/>
        <end position="63"/>
    </location>
</feature>
<evidence type="ECO:0008006" key="7">
    <source>
        <dbReference type="Google" id="ProtNLM"/>
    </source>
</evidence>
<name>A0A0D2G6J1_9EURO</name>
<dbReference type="Proteomes" id="UP000053617">
    <property type="component" value="Unassembled WGS sequence"/>
</dbReference>
<dbReference type="PANTHER" id="PTHR11360:SF156">
    <property type="entry name" value="MONOCARBOXYLATE TRANSPORTER, PUTATIVE (AFU_ORTHOLOGUE AFUA_4G14260)-RELATED"/>
    <property type="match status" value="1"/>
</dbReference>
<keyword evidence="4" id="KW-0812">Transmembrane</keyword>
<keyword evidence="6" id="KW-1185">Reference proteome</keyword>
<feature type="transmembrane region" description="Helical" evidence="4">
    <location>
        <begin position="174"/>
        <end position="195"/>
    </location>
</feature>
<gene>
    <name evidence="5" type="ORF">Z518_01656</name>
</gene>
<keyword evidence="4" id="KW-1133">Transmembrane helix</keyword>
<feature type="compositionally biased region" description="Basic and acidic residues" evidence="3">
    <location>
        <begin position="12"/>
        <end position="32"/>
    </location>
</feature>
<dbReference type="PANTHER" id="PTHR11360">
    <property type="entry name" value="MONOCARBOXYLATE TRANSPORTER"/>
    <property type="match status" value="1"/>
</dbReference>
<evidence type="ECO:0000313" key="5">
    <source>
        <dbReference type="EMBL" id="KIX10572.1"/>
    </source>
</evidence>
<feature type="transmembrane region" description="Helical" evidence="4">
    <location>
        <begin position="349"/>
        <end position="371"/>
    </location>
</feature>
<dbReference type="HOGENOM" id="CLU_001265_1_2_1"/>
<organism evidence="5 6">
    <name type="scientific">Rhinocladiella mackenziei CBS 650.93</name>
    <dbReference type="NCBI Taxonomy" id="1442369"/>
    <lineage>
        <taxon>Eukaryota</taxon>
        <taxon>Fungi</taxon>
        <taxon>Dikarya</taxon>
        <taxon>Ascomycota</taxon>
        <taxon>Pezizomycotina</taxon>
        <taxon>Eurotiomycetes</taxon>
        <taxon>Chaetothyriomycetidae</taxon>
        <taxon>Chaetothyriales</taxon>
        <taxon>Herpotrichiellaceae</taxon>
        <taxon>Rhinocladiella</taxon>
    </lineage>
</organism>
<dbReference type="GeneID" id="25289727"/>
<feature type="transmembrane region" description="Helical" evidence="4">
    <location>
        <begin position="83"/>
        <end position="105"/>
    </location>
</feature>
<dbReference type="OrthoDB" id="2213137at2759"/>
<feature type="compositionally biased region" description="Acidic residues" evidence="3">
    <location>
        <begin position="1"/>
        <end position="11"/>
    </location>
</feature>
<dbReference type="Pfam" id="PF07690">
    <property type="entry name" value="MFS_1"/>
    <property type="match status" value="1"/>
</dbReference>
<dbReference type="RefSeq" id="XP_013277708.1">
    <property type="nucleotide sequence ID" value="XM_013422254.1"/>
</dbReference>
<feature type="transmembrane region" description="Helical" evidence="4">
    <location>
        <begin position="253"/>
        <end position="270"/>
    </location>
</feature>
<dbReference type="InterPro" id="IPR036259">
    <property type="entry name" value="MFS_trans_sf"/>
</dbReference>
<dbReference type="GO" id="GO:0022857">
    <property type="term" value="F:transmembrane transporter activity"/>
    <property type="evidence" value="ECO:0007669"/>
    <property type="project" value="InterPro"/>
</dbReference>
<dbReference type="VEuPathDB" id="FungiDB:Z518_01656"/>
<protein>
    <recommendedName>
        <fullName evidence="7">Monocarboxylate transporter</fullName>
    </recommendedName>
</protein>
<sequence>MSQNESDEIDLSVDRHAGRDDADHEAAEEQELARSNRNRVRVLLGSSLLQLPIWGFSMSFGVFQEFFSDPSNSHTGLRGSHSATGVIGTTSNGVIYLSMPFLFAALSQQRACVRHVVAFAGIAFICLSYFLSSFSTYIWQVIATQGVLAAFGSALLASPTTLFLGECFATSNRAVAYGVMLSAKNIVGSTCPFLLRGLLDRYGFRITMRIWTAIVTGSSLFAMWIFLTASLTKYRARRHTRARIAWQFLKHQTFYIYSIATMMQSSGYGIPQTYLNTYAHDAASLSQASATLLLTLFNLPGIISCSFFGYLSDNKRYPLSATTTTCISSLSSALSVFLLWGLASPSSGSMAILMLFSITFGFFAGGYSSTWGGIITQMEREAAERNEPVDTGVLYGLLNGARGLGYVSGGLAGVPLLKTGNTAHRGRAGYGTEYGPLIVFTGLSLVFGGWSIMWQCKKLSRWIRCFLT</sequence>
<keyword evidence="4" id="KW-0472">Membrane</keyword>
<feature type="transmembrane region" description="Helical" evidence="4">
    <location>
        <begin position="434"/>
        <end position="454"/>
    </location>
</feature>
<dbReference type="SUPFAM" id="SSF103473">
    <property type="entry name" value="MFS general substrate transporter"/>
    <property type="match status" value="1"/>
</dbReference>
<dbReference type="Gene3D" id="1.20.1250.20">
    <property type="entry name" value="MFS general substrate transporter like domains"/>
    <property type="match status" value="2"/>
</dbReference>
<dbReference type="AlphaFoldDB" id="A0A0D2G6J1"/>
<reference evidence="5 6" key="1">
    <citation type="submission" date="2015-01" db="EMBL/GenBank/DDBJ databases">
        <title>The Genome Sequence of Rhinocladiella mackenzie CBS 650.93.</title>
        <authorList>
            <consortium name="The Broad Institute Genomics Platform"/>
            <person name="Cuomo C."/>
            <person name="de Hoog S."/>
            <person name="Gorbushina A."/>
            <person name="Stielow B."/>
            <person name="Teixiera M."/>
            <person name="Abouelleil A."/>
            <person name="Chapman S.B."/>
            <person name="Priest M."/>
            <person name="Young S.K."/>
            <person name="Wortman J."/>
            <person name="Nusbaum C."/>
            <person name="Birren B."/>
        </authorList>
    </citation>
    <scope>NUCLEOTIDE SEQUENCE [LARGE SCALE GENOMIC DNA]</scope>
    <source>
        <strain evidence="5 6">CBS 650.93</strain>
    </source>
</reference>
<feature type="transmembrane region" description="Helical" evidence="4">
    <location>
        <begin position="137"/>
        <end position="162"/>
    </location>
</feature>
<evidence type="ECO:0000256" key="3">
    <source>
        <dbReference type="SAM" id="MobiDB-lite"/>
    </source>
</evidence>
<feature type="transmembrane region" description="Helical" evidence="4">
    <location>
        <begin position="392"/>
        <end position="414"/>
    </location>
</feature>
<evidence type="ECO:0000256" key="2">
    <source>
        <dbReference type="ARBA" id="ARBA00006727"/>
    </source>
</evidence>
<dbReference type="InterPro" id="IPR011701">
    <property type="entry name" value="MFS"/>
</dbReference>
<dbReference type="EMBL" id="KN847475">
    <property type="protein sequence ID" value="KIX10572.1"/>
    <property type="molecule type" value="Genomic_DNA"/>
</dbReference>
<comment type="similarity">
    <text evidence="2">Belongs to the major facilitator superfamily. Monocarboxylate porter (TC 2.A.1.13) family.</text>
</comment>
<feature type="transmembrane region" description="Helical" evidence="4">
    <location>
        <begin position="210"/>
        <end position="232"/>
    </location>
</feature>
<feature type="region of interest" description="Disordered" evidence="3">
    <location>
        <begin position="1"/>
        <end position="32"/>
    </location>
</feature>
<evidence type="ECO:0000256" key="4">
    <source>
        <dbReference type="SAM" id="Phobius"/>
    </source>
</evidence>
<proteinExistence type="inferred from homology"/>
<feature type="transmembrane region" description="Helical" evidence="4">
    <location>
        <begin position="323"/>
        <end position="343"/>
    </location>
</feature>
<accession>A0A0D2G6J1</accession>
<feature type="transmembrane region" description="Helical" evidence="4">
    <location>
        <begin position="112"/>
        <end position="131"/>
    </location>
</feature>
<evidence type="ECO:0000313" key="6">
    <source>
        <dbReference type="Proteomes" id="UP000053617"/>
    </source>
</evidence>